<dbReference type="Gene3D" id="1.20.1060.20">
    <property type="match status" value="1"/>
</dbReference>
<dbReference type="CDD" id="cd03278">
    <property type="entry name" value="ABC_SMC_barmotin"/>
    <property type="match status" value="2"/>
</dbReference>
<feature type="region of interest" description="Disordered" evidence="8">
    <location>
        <begin position="801"/>
        <end position="821"/>
    </location>
</feature>
<dbReference type="Pfam" id="PF06470">
    <property type="entry name" value="SMC_hinge"/>
    <property type="match status" value="1"/>
</dbReference>
<dbReference type="GO" id="GO:0003677">
    <property type="term" value="F:DNA binding"/>
    <property type="evidence" value="ECO:0007669"/>
    <property type="project" value="UniProtKB-KW"/>
</dbReference>
<keyword evidence="5 7" id="KW-0175">Coiled coil</keyword>
<feature type="coiled-coil region" evidence="7">
    <location>
        <begin position="405"/>
        <end position="488"/>
    </location>
</feature>
<accession>A0A6J6Q127</accession>
<feature type="coiled-coil region" evidence="7">
    <location>
        <begin position="995"/>
        <end position="1029"/>
    </location>
</feature>
<evidence type="ECO:0000313" key="10">
    <source>
        <dbReference type="EMBL" id="CAB4704496.1"/>
    </source>
</evidence>
<dbReference type="FunFam" id="3.40.50.300:FF:000901">
    <property type="entry name" value="Chromosome partition protein Smc"/>
    <property type="match status" value="1"/>
</dbReference>
<dbReference type="HAMAP" id="MF_01894">
    <property type="entry name" value="Smc_prok"/>
    <property type="match status" value="1"/>
</dbReference>
<dbReference type="GO" id="GO:0005737">
    <property type="term" value="C:cytoplasm"/>
    <property type="evidence" value="ECO:0007669"/>
    <property type="project" value="UniProtKB-SubCell"/>
</dbReference>
<dbReference type="GO" id="GO:0007062">
    <property type="term" value="P:sister chromatid cohesion"/>
    <property type="evidence" value="ECO:0007669"/>
    <property type="project" value="InterPro"/>
</dbReference>
<proteinExistence type="inferred from homology"/>
<feature type="domain" description="SMC hinge" evidence="9">
    <location>
        <begin position="511"/>
        <end position="625"/>
    </location>
</feature>
<evidence type="ECO:0000256" key="7">
    <source>
        <dbReference type="SAM" id="Coils"/>
    </source>
</evidence>
<protein>
    <submittedName>
        <fullName evidence="10">Unannotated protein</fullName>
    </submittedName>
</protein>
<dbReference type="GO" id="GO:0005694">
    <property type="term" value="C:chromosome"/>
    <property type="evidence" value="ECO:0007669"/>
    <property type="project" value="InterPro"/>
</dbReference>
<dbReference type="InterPro" id="IPR003395">
    <property type="entry name" value="RecF/RecN/SMC_N"/>
</dbReference>
<organism evidence="10">
    <name type="scientific">freshwater metagenome</name>
    <dbReference type="NCBI Taxonomy" id="449393"/>
    <lineage>
        <taxon>unclassified sequences</taxon>
        <taxon>metagenomes</taxon>
        <taxon>ecological metagenomes</taxon>
    </lineage>
</organism>
<dbReference type="FunFam" id="3.40.50.300:FF:000984">
    <property type="entry name" value="Chromosome partition protein Smc"/>
    <property type="match status" value="1"/>
</dbReference>
<dbReference type="SUPFAM" id="SSF52540">
    <property type="entry name" value="P-loop containing nucleoside triphosphate hydrolases"/>
    <property type="match status" value="1"/>
</dbReference>
<evidence type="ECO:0000256" key="2">
    <source>
        <dbReference type="ARBA" id="ARBA00022490"/>
    </source>
</evidence>
<comment type="subcellular location">
    <subcellularLocation>
        <location evidence="1">Cytoplasm</location>
    </subcellularLocation>
</comment>
<sequence>MYLKSLTLKGFKSFASSTSLRFEPGITAVVGPNGSGKSNVVDALTWVMGEQGAKSLRGGKMEDVIFAGTSGRAPLGRAEVSLTIDNSDGALPIEFSEVTITRTLFRNGASEYAINGESSRLLDIQELLSDSGIGREMHVIVGQGQLDSVLSATPEDRRGFIEEAAGVLKHRKRKEKALRKLEAMQANLTRIQDLVAELRRQLKPLGKQAEVARKAATIQADLRDARLRLFADDLIQMRSTLQAEVADETALRQRRADVEGALAQTHERETELDTAAAADAPLLARVQETYYKLTSLKERFRGTADLAAERSRFLSEEADEARAAGRDPEAMEAEAANLRAEEAELLSTTQAHRDDLAQAETSRLTSEDELRREETTVSAAVRAAADRREGLARLRGEVGALKTRSAASEEEVARLTATKDEALARARNSQQEFSVLESQVAGNDQGEESLDAEYDSAQSRLVEAQAKVENLKEEERRADRDRSTHEARLEALRMSATQKDGSAVLLGAQLRGVLGSIANLVVVEPGWQAAVSAALGNAADSIAVSDSDAASNAISHLKDADAGNASFIVGGGRASSPRSSWPSLPQGAVYAVDVIRSSADISATLEALLERTVLVESLDLISAVRRTDGRLIAVTRTGDVIGPVIARGGSSKRASLIEVKAAIDDTTTLLEEAIHRADRIRFELATAKESLVRAQEVSDAAMARLHESDARMAALAEQMSLAGQAVRSANAEATRIEQAINEALSARERDLVGLAELAERLSHAESEPTDHEPDVAVLETFRSAVAVARQREMDARLALRTGEERAHSAGQRAEQLERNAAAEREARATAVKRREARAIGAVTARAVTVLAQEALSALEISIAQAANERGQAEASRTEREGELLAIRLRARELASELEQLTSSVHRDEVARAEYRLRIEALEGKVLEELGVDAETLLNEYGPDKEVPTFVENEAGDFVPGPVVSFVREEQEKRLRATEKSLALLGRVNPLALEEFSALEERAQFLGEQLEDLKNTRRDLLEIIREVDERVEIVFREAFIDTAREFEGVFARLFPGGEGRLVLTNPDDMLTTGIEVEARPPGKKIKRLSLLSGGERSLTAVALLVAIFKARPSPFYVLDEVEAALDDTNLGRLIGILDELRSSSQLIIITHQKRTMEIADALYGVTMRGDGVTEVISQRLREVEPESV</sequence>
<evidence type="ECO:0000256" key="6">
    <source>
        <dbReference type="ARBA" id="ARBA00023125"/>
    </source>
</evidence>
<dbReference type="NCBIfam" id="TIGR02168">
    <property type="entry name" value="SMC_prok_B"/>
    <property type="match status" value="1"/>
</dbReference>
<dbReference type="InterPro" id="IPR010935">
    <property type="entry name" value="SMC_hinge"/>
</dbReference>
<dbReference type="PANTHER" id="PTHR43977">
    <property type="entry name" value="STRUCTURAL MAINTENANCE OF CHROMOSOMES PROTEIN 3"/>
    <property type="match status" value="1"/>
</dbReference>
<keyword evidence="6" id="KW-0238">DNA-binding</keyword>
<dbReference type="InterPro" id="IPR036277">
    <property type="entry name" value="SMC_hinge_sf"/>
</dbReference>
<evidence type="ECO:0000256" key="8">
    <source>
        <dbReference type="SAM" id="MobiDB-lite"/>
    </source>
</evidence>
<dbReference type="InterPro" id="IPR027417">
    <property type="entry name" value="P-loop_NTPase"/>
</dbReference>
<dbReference type="InterPro" id="IPR024704">
    <property type="entry name" value="SMC"/>
</dbReference>
<feature type="coiled-coil region" evidence="7">
    <location>
        <begin position="167"/>
        <end position="201"/>
    </location>
</feature>
<dbReference type="GO" id="GO:0030261">
    <property type="term" value="P:chromosome condensation"/>
    <property type="evidence" value="ECO:0007669"/>
    <property type="project" value="InterPro"/>
</dbReference>
<dbReference type="SMART" id="SM00968">
    <property type="entry name" value="SMC_hinge"/>
    <property type="match status" value="1"/>
</dbReference>
<evidence type="ECO:0000256" key="4">
    <source>
        <dbReference type="ARBA" id="ARBA00022840"/>
    </source>
</evidence>
<gene>
    <name evidence="10" type="ORF">UFOPK2593_00808</name>
</gene>
<reference evidence="10" key="1">
    <citation type="submission" date="2020-05" db="EMBL/GenBank/DDBJ databases">
        <authorList>
            <person name="Chiriac C."/>
            <person name="Salcher M."/>
            <person name="Ghai R."/>
            <person name="Kavagutti S V."/>
        </authorList>
    </citation>
    <scope>NUCLEOTIDE SEQUENCE</scope>
</reference>
<dbReference type="Gene3D" id="3.30.70.1620">
    <property type="match status" value="1"/>
</dbReference>
<evidence type="ECO:0000256" key="1">
    <source>
        <dbReference type="ARBA" id="ARBA00004496"/>
    </source>
</evidence>
<dbReference type="AlphaFoldDB" id="A0A6J6Q127"/>
<keyword evidence="2" id="KW-0963">Cytoplasm</keyword>
<evidence type="ECO:0000256" key="3">
    <source>
        <dbReference type="ARBA" id="ARBA00022741"/>
    </source>
</evidence>
<name>A0A6J6Q127_9ZZZZ</name>
<evidence type="ECO:0000256" key="5">
    <source>
        <dbReference type="ARBA" id="ARBA00023054"/>
    </source>
</evidence>
<dbReference type="InterPro" id="IPR011890">
    <property type="entry name" value="SMC_prok"/>
</dbReference>
<dbReference type="GO" id="GO:0016887">
    <property type="term" value="F:ATP hydrolysis activity"/>
    <property type="evidence" value="ECO:0007669"/>
    <property type="project" value="InterPro"/>
</dbReference>
<keyword evidence="3" id="KW-0547">Nucleotide-binding</keyword>
<dbReference type="SUPFAM" id="SSF75553">
    <property type="entry name" value="Smc hinge domain"/>
    <property type="match status" value="1"/>
</dbReference>
<dbReference type="PIRSF" id="PIRSF005719">
    <property type="entry name" value="SMC"/>
    <property type="match status" value="1"/>
</dbReference>
<keyword evidence="4" id="KW-0067">ATP-binding</keyword>
<evidence type="ECO:0000259" key="9">
    <source>
        <dbReference type="SMART" id="SM00968"/>
    </source>
</evidence>
<dbReference type="Gene3D" id="3.40.50.300">
    <property type="entry name" value="P-loop containing nucleotide triphosphate hydrolases"/>
    <property type="match status" value="2"/>
</dbReference>
<dbReference type="Pfam" id="PF02463">
    <property type="entry name" value="SMC_N"/>
    <property type="match status" value="1"/>
</dbReference>
<dbReference type="EMBL" id="CAEZXW010000043">
    <property type="protein sequence ID" value="CAB4704496.1"/>
    <property type="molecule type" value="Genomic_DNA"/>
</dbReference>
<dbReference type="GO" id="GO:0005524">
    <property type="term" value="F:ATP binding"/>
    <property type="evidence" value="ECO:0007669"/>
    <property type="project" value="UniProtKB-KW"/>
</dbReference>